<keyword evidence="3 6" id="KW-0274">FAD</keyword>
<evidence type="ECO:0000313" key="10">
    <source>
        <dbReference type="Proteomes" id="UP000224006"/>
    </source>
</evidence>
<evidence type="ECO:0000256" key="5">
    <source>
        <dbReference type="ARBA" id="ARBA00023157"/>
    </source>
</evidence>
<feature type="compositionally biased region" description="Low complexity" evidence="7">
    <location>
        <begin position="1"/>
        <end position="20"/>
    </location>
</feature>
<evidence type="ECO:0000256" key="4">
    <source>
        <dbReference type="ARBA" id="ARBA00023002"/>
    </source>
</evidence>
<dbReference type="AlphaFoldDB" id="A0A2A9M2Y2"/>
<protein>
    <recommendedName>
        <fullName evidence="6">Sulfhydryl oxidase</fullName>
        <ecNumber evidence="6">1.8.3.2</ecNumber>
    </recommendedName>
</protein>
<comment type="catalytic activity">
    <reaction evidence="6">
        <text>2 R'C(R)SH + O2 = R'C(R)S-S(R)CR' + H2O2</text>
        <dbReference type="Rhea" id="RHEA:17357"/>
        <dbReference type="ChEBI" id="CHEBI:15379"/>
        <dbReference type="ChEBI" id="CHEBI:16240"/>
        <dbReference type="ChEBI" id="CHEBI:16520"/>
        <dbReference type="ChEBI" id="CHEBI:17412"/>
        <dbReference type="EC" id="1.8.3.2"/>
    </reaction>
</comment>
<accession>A0A2A9M2Y2</accession>
<keyword evidence="2 6" id="KW-0285">Flavoprotein</keyword>
<evidence type="ECO:0000256" key="7">
    <source>
        <dbReference type="SAM" id="MobiDB-lite"/>
    </source>
</evidence>
<dbReference type="STRING" id="94643.A0A2A9M2Y2"/>
<keyword evidence="10" id="KW-1185">Reference proteome</keyword>
<dbReference type="Proteomes" id="UP000224006">
    <property type="component" value="Chromosome X"/>
</dbReference>
<dbReference type="Gene3D" id="1.20.120.310">
    <property type="entry name" value="ERV/ALR sulfhydryl oxidase domain"/>
    <property type="match status" value="1"/>
</dbReference>
<dbReference type="PROSITE" id="PS51324">
    <property type="entry name" value="ERV_ALR"/>
    <property type="match status" value="1"/>
</dbReference>
<dbReference type="VEuPathDB" id="ToxoDB:BESB_016170"/>
<evidence type="ECO:0000256" key="2">
    <source>
        <dbReference type="ARBA" id="ARBA00022630"/>
    </source>
</evidence>
<dbReference type="EC" id="1.8.3.2" evidence="6"/>
<dbReference type="GO" id="GO:0005739">
    <property type="term" value="C:mitochondrion"/>
    <property type="evidence" value="ECO:0007669"/>
    <property type="project" value="TreeGrafter"/>
</dbReference>
<dbReference type="GeneID" id="40306678"/>
<evidence type="ECO:0000259" key="8">
    <source>
        <dbReference type="PROSITE" id="PS51324"/>
    </source>
</evidence>
<evidence type="ECO:0000313" key="9">
    <source>
        <dbReference type="EMBL" id="PFH32299.1"/>
    </source>
</evidence>
<dbReference type="GO" id="GO:0016971">
    <property type="term" value="F:flavin-dependent sulfhydryl oxidase activity"/>
    <property type="evidence" value="ECO:0007669"/>
    <property type="project" value="InterPro"/>
</dbReference>
<dbReference type="GO" id="GO:0050660">
    <property type="term" value="F:flavin adenine dinucleotide binding"/>
    <property type="evidence" value="ECO:0007669"/>
    <property type="project" value="TreeGrafter"/>
</dbReference>
<dbReference type="KEGG" id="bbes:BESB_016170"/>
<comment type="caution">
    <text evidence="9">The sequence shown here is derived from an EMBL/GenBank/DDBJ whole genome shotgun (WGS) entry which is preliminary data.</text>
</comment>
<name>A0A2A9M2Y2_BESBE</name>
<evidence type="ECO:0000256" key="3">
    <source>
        <dbReference type="ARBA" id="ARBA00022827"/>
    </source>
</evidence>
<dbReference type="Pfam" id="PF04777">
    <property type="entry name" value="Evr1_Alr"/>
    <property type="match status" value="1"/>
</dbReference>
<keyword evidence="5" id="KW-1015">Disulfide bond</keyword>
<reference evidence="9 10" key="1">
    <citation type="submission" date="2017-09" db="EMBL/GenBank/DDBJ databases">
        <title>Genome sequencing of Besnoitia besnoiti strain Bb-Ger1.</title>
        <authorList>
            <person name="Schares G."/>
            <person name="Venepally P."/>
            <person name="Lorenzi H.A."/>
        </authorList>
    </citation>
    <scope>NUCLEOTIDE SEQUENCE [LARGE SCALE GENOMIC DNA]</scope>
    <source>
        <strain evidence="9 10">Bb-Ger1</strain>
    </source>
</reference>
<keyword evidence="4 6" id="KW-0560">Oxidoreductase</keyword>
<gene>
    <name evidence="9" type="ORF">BESB_016170</name>
</gene>
<dbReference type="InterPro" id="IPR017905">
    <property type="entry name" value="ERV/ALR_sulphydryl_oxidase"/>
</dbReference>
<evidence type="ECO:0000256" key="1">
    <source>
        <dbReference type="ARBA" id="ARBA00001974"/>
    </source>
</evidence>
<feature type="region of interest" description="Disordered" evidence="7">
    <location>
        <begin position="1"/>
        <end position="43"/>
    </location>
</feature>
<dbReference type="PANTHER" id="PTHR12645:SF0">
    <property type="entry name" value="FAD-LINKED SULFHYDRYL OXIDASE ALR"/>
    <property type="match status" value="1"/>
</dbReference>
<dbReference type="InterPro" id="IPR036774">
    <property type="entry name" value="ERV/ALR_sulphydryl_oxid_sf"/>
</dbReference>
<evidence type="ECO:0000256" key="6">
    <source>
        <dbReference type="RuleBase" id="RU371123"/>
    </source>
</evidence>
<comment type="cofactor">
    <cofactor evidence="1 6">
        <name>FAD</name>
        <dbReference type="ChEBI" id="CHEBI:57692"/>
    </cofactor>
</comment>
<organism evidence="9 10">
    <name type="scientific">Besnoitia besnoiti</name>
    <name type="common">Apicomplexan protozoan</name>
    <dbReference type="NCBI Taxonomy" id="94643"/>
    <lineage>
        <taxon>Eukaryota</taxon>
        <taxon>Sar</taxon>
        <taxon>Alveolata</taxon>
        <taxon>Apicomplexa</taxon>
        <taxon>Conoidasida</taxon>
        <taxon>Coccidia</taxon>
        <taxon>Eucoccidiorida</taxon>
        <taxon>Eimeriorina</taxon>
        <taxon>Sarcocystidae</taxon>
        <taxon>Besnoitia</taxon>
    </lineage>
</organism>
<dbReference type="OrthoDB" id="17199at2759"/>
<proteinExistence type="predicted"/>
<feature type="domain" description="ERV/ALR sulfhydryl oxidase" evidence="8">
    <location>
        <begin position="39"/>
        <end position="140"/>
    </location>
</feature>
<dbReference type="RefSeq" id="XP_029216308.1">
    <property type="nucleotide sequence ID" value="XM_029360332.1"/>
</dbReference>
<dbReference type="InterPro" id="IPR039799">
    <property type="entry name" value="ALR/ERV"/>
</dbReference>
<dbReference type="SUPFAM" id="SSF69000">
    <property type="entry name" value="FAD-dependent thiol oxidase"/>
    <property type="match status" value="1"/>
</dbReference>
<sequence length="142" mass="15365">MQGAPASAEETPAPASTASACPCGTAQSAGTKKPAAPLSPPNREQIGRASWRVLHSMAARYPEVPNSRQVLEAAAWIFAFSALYPCQICRLEFFPILRQLPPRLDSRNAFVLWACAAHNRVNEDISAPRFACSLDVLRAMGK</sequence>
<dbReference type="PANTHER" id="PTHR12645">
    <property type="entry name" value="ALR/ERV"/>
    <property type="match status" value="1"/>
</dbReference>
<dbReference type="EMBL" id="NWUJ01000011">
    <property type="protein sequence ID" value="PFH32299.1"/>
    <property type="molecule type" value="Genomic_DNA"/>
</dbReference>